<keyword evidence="2" id="KW-1185">Reference proteome</keyword>
<evidence type="ECO:0000313" key="1">
    <source>
        <dbReference type="EMBL" id="VDK35583.1"/>
    </source>
</evidence>
<evidence type="ECO:0000313" key="2">
    <source>
        <dbReference type="Proteomes" id="UP000281553"/>
    </source>
</evidence>
<dbReference type="Proteomes" id="UP000281553">
    <property type="component" value="Unassembled WGS sequence"/>
</dbReference>
<dbReference type="EMBL" id="UYRU01003316">
    <property type="protein sequence ID" value="VDK35583.1"/>
    <property type="molecule type" value="Genomic_DNA"/>
</dbReference>
<proteinExistence type="predicted"/>
<protein>
    <submittedName>
        <fullName evidence="1">Uncharacterized protein</fullName>
    </submittedName>
</protein>
<accession>A0A3P6Q065</accession>
<gene>
    <name evidence="1" type="ORF">DILT_LOCUS700</name>
</gene>
<sequence length="103" mass="11507">MVEACAIPMDGTKYGVDNVYEPNQLAALNDELTNSNATVADPLTQISIKVALSTLLTEEVCPFSYVTAYIELASQPSSRHTNQLMSIYHWPSENVWFMKEVCF</sequence>
<reference evidence="1 2" key="1">
    <citation type="submission" date="2018-11" db="EMBL/GenBank/DDBJ databases">
        <authorList>
            <consortium name="Pathogen Informatics"/>
        </authorList>
    </citation>
    <scope>NUCLEOTIDE SEQUENCE [LARGE SCALE GENOMIC DNA]</scope>
</reference>
<organism evidence="1 2">
    <name type="scientific">Dibothriocephalus latus</name>
    <name type="common">Fish tapeworm</name>
    <name type="synonym">Diphyllobothrium latum</name>
    <dbReference type="NCBI Taxonomy" id="60516"/>
    <lineage>
        <taxon>Eukaryota</taxon>
        <taxon>Metazoa</taxon>
        <taxon>Spiralia</taxon>
        <taxon>Lophotrochozoa</taxon>
        <taxon>Platyhelminthes</taxon>
        <taxon>Cestoda</taxon>
        <taxon>Eucestoda</taxon>
        <taxon>Diphyllobothriidea</taxon>
        <taxon>Diphyllobothriidae</taxon>
        <taxon>Dibothriocephalus</taxon>
    </lineage>
</organism>
<name>A0A3P6Q065_DIBLA</name>
<dbReference type="AlphaFoldDB" id="A0A3P6Q065"/>